<dbReference type="Proteomes" id="UP000540056">
    <property type="component" value="Unassembled WGS sequence"/>
</dbReference>
<proteinExistence type="predicted"/>
<dbReference type="RefSeq" id="WP_182023336.1">
    <property type="nucleotide sequence ID" value="NZ_JACGAM010000007.1"/>
</dbReference>
<organism evidence="1 2">
    <name type="scientific">Aerococcus urinaeequi</name>
    <dbReference type="NCBI Taxonomy" id="51665"/>
    <lineage>
        <taxon>Bacteria</taxon>
        <taxon>Bacillati</taxon>
        <taxon>Bacillota</taxon>
        <taxon>Bacilli</taxon>
        <taxon>Lactobacillales</taxon>
        <taxon>Aerococcaceae</taxon>
        <taxon>Aerococcus</taxon>
    </lineage>
</organism>
<sequence>MATELGKAYVQIVPSAKGIKGMIEQSMGGEVKSSGKSLGNSLGSSLMGSLKTVAVAGGAAVGSAIAGAIAGGVAEGAKLEQSLGGIETLFKENADVVIKNARRAYETAGVSANQYMEQATSFSATLLQGLGGDTAKAAEYADKAIVDMSDNANKLGTDVGMIQDAYQGFAKDNYTMLDNLKLGYGGTASEMARLVNESGVLGGSFEATAENVKDIPFSTLIDAIHVTQEELGITGTTAKEASETVSGSFAAMKSAAQNVLGNLALGGEDLIPSIKALIDTGKTFLVDNLAPMVWEIVSNLPVLFSTAMDALGPALMQSGTDLMNMLGIGIEGGVGGVVEKFKTAIAPLTEATQTVFGQLPELIGSIGETVTPLIDMVANAFTQLDFSGLATFVEAVLPALQAGFETFMSVAGPVISTFVDSFVNLWNVLQPVLSLLAEALMPVLQILGAFLGGVLKGALMAVTGLFDMLAVAIEWLTPVIDFLVQALKFVSPVLQFIAEWVGVAIGLFANFGSSANGLKGMMTSAWTNIQNVISTAKNIITGAINILKGGFSGLGSVGNALMNTLKSAWNTIVSSIRNAKASISSIINSIKDVFNSLKNLSLADAGNAIMNSFLGGLKRAWEGVKNFVSGMADWIKEHKGPISYDRKLLIPAGKAIMQGFNDSLMDNFKTVKSNISGVAGEIQNEVAGVNGMNLNTPNGTWDINANTALDSGLSENAIYVNSILEMDGKVVAQTTEGHHQELGGQWQRYRARGLAL</sequence>
<protein>
    <submittedName>
        <fullName evidence="1">Phage tail protein</fullName>
    </submittedName>
</protein>
<name>A0ABR5ZXW8_9LACT</name>
<accession>A0ABR5ZXW8</accession>
<dbReference type="EMBL" id="JACGAN010000007">
    <property type="protein sequence ID" value="MBA5746588.1"/>
    <property type="molecule type" value="Genomic_DNA"/>
</dbReference>
<gene>
    <name evidence="1" type="ORF">H3232_05130</name>
</gene>
<evidence type="ECO:0000313" key="2">
    <source>
        <dbReference type="Proteomes" id="UP000540056"/>
    </source>
</evidence>
<comment type="caution">
    <text evidence="1">The sequence shown here is derived from an EMBL/GenBank/DDBJ whole genome shotgun (WGS) entry which is preliminary data.</text>
</comment>
<keyword evidence="2" id="KW-1185">Reference proteome</keyword>
<reference evidence="1 2" key="1">
    <citation type="submission" date="2020-07" db="EMBL/GenBank/DDBJ databases">
        <title>Draft Genome Sequences of Lactobacillales Isolated from the International Space Station.</title>
        <authorList>
            <person name="Bharadwaj A.R."/>
            <person name="Singh N.K."/>
            <person name="Wood J.M."/>
            <person name="Debieu M."/>
            <person name="O'Hara N.B."/>
            <person name="Karouia F."/>
            <person name="Mason C.E."/>
            <person name="Venkateswaran K."/>
        </authorList>
    </citation>
    <scope>NUCLEOTIDE SEQUENCE [LARGE SCALE GENOMIC DNA]</scope>
    <source>
        <strain evidence="1 2">151250015-1-258-55</strain>
    </source>
</reference>
<evidence type="ECO:0000313" key="1">
    <source>
        <dbReference type="EMBL" id="MBA5746588.1"/>
    </source>
</evidence>